<evidence type="ECO:0000313" key="8">
    <source>
        <dbReference type="Proteomes" id="UP001329430"/>
    </source>
</evidence>
<evidence type="ECO:0000259" key="5">
    <source>
        <dbReference type="PROSITE" id="PS50240"/>
    </source>
</evidence>
<comment type="caution">
    <text evidence="3">Lacks conserved residue(s) required for the propagation of feature annotation.</text>
</comment>
<dbReference type="InterPro" id="IPR023415">
    <property type="entry name" value="LDLR_class-A_CS"/>
</dbReference>
<dbReference type="GO" id="GO:0004252">
    <property type="term" value="F:serine-type endopeptidase activity"/>
    <property type="evidence" value="ECO:0007669"/>
    <property type="project" value="InterPro"/>
</dbReference>
<sequence length="1342" mass="150684">MLNTYNRLSSDTRQPIMCTPVRKASDSIFGGTKDNSILGVSLLGHRNKTRSSRQCPYGEISCEDDSRCIKIRQRCDSEVQCKDGSDEEFCPCKTRVTKMRICDGYFDCPNGEDELHCFGCELGMFSCDDWSPRQRISTCIPLEQRCDGIPQCPTERDELDCSVLVGQLGSKHFMVTKTEGYLYRNFKGSWYPACRNPEPWANDACQSEIGLSTVAPLTHLVPVDVDYDDFYVSATHSGTAEIVDTCERHAAVYVECPPLVCGMRVQETNPFRREEVDTSAERILEQTFSARLSRSSQNDSDSILGSGRVVGGLPSQPKSWPWIISVYRNGVFHCGGALINQIWIVTAAHCVDRYSRYYYEIQAGVLRRYSYSPMVQNRVVDHVIAHQFYDRHKLKNDIALMKISNPLEFNRYVRPICLPSETTAGKNFMWGPEAGTLCTAVGWGATVEHGTDPDHLREVKVPVHKKCKHREDEEGHELCAGLREGGKDACQGDSGGPFMCRNPNLPNQWYLAGIVSHGEGCARPNEPGVYTRVSLFLGWIFEHIVFAPRRPLRHCPGYACKESKKCIGNKRRCDKVVDCLEGDDEMNCQSNTFPEIFKNAMRHMFLRTNDVTPNITTNVTNKDYVHKNITKRETEISNINVTQFTKDFFPVYEITDSSVTLHESNPMLDEDLPISETSNSKTWKQIKQTISISKVCDRNADCEDASDEENCRCVDYLKYQFPSTLCDGVTHCLDKSDEDNCSNCNANQYHCRQSNICINFTNRCDNIPDCPFEDDEMDCFSLTNGRTISLDVDSRPHINKSGIVSINRNGVWRVFCSDQATNKASVAADICFYLGFSDYNNYMSIFVDNITLLVQPNMTPYFNSEQKIEKCTGIFAKCSNNVDIRHQTQDLPFNSTARLETPWNTEIYIDGVYKCTGTLLEPEWVITSSHCLSLNTGIHNHYITILLGGSSHLPIVGPFEQVRQVADVLQVENTTISLLRLDKVVKTTRYVRPIGLDVKKYIVSETRICLAQGAGSLNNSNLIYLKPVRDCSYGLRCFRKEKVFLNCEKQHNSLFWSGSIVCRSIHGWYPAAVYYEPLGGCGFGNSIAVDSIQYWKSTILRLMKQAYFHVIPPICKGVRCNLGSCLSVRSVCDGIQNCLDGADEDSSMCSKYLNYCSPNNSCHCAKSELTCSNGKCIPKAAFCDKINDCGDWSDEPVVCNCRAYLNLANPLKVCDGVRNCLDRSDEDPQVCKCTYSSFVCGRSGKCVTHDVVCDGYTDCPNGEDELHCISLISSQISPLTEVQIRTAGVWHPGCFSNTVSTLQLEEICAKIGYTGRSAKRLIPGDNVVRYGGRATTASFENI</sequence>
<dbReference type="InterPro" id="IPR043504">
    <property type="entry name" value="Peptidase_S1_PA_chymotrypsin"/>
</dbReference>
<dbReference type="FunFam" id="2.40.10.10:FF:000111">
    <property type="entry name" value="Blast:Serine protease nudel"/>
    <property type="match status" value="1"/>
</dbReference>
<dbReference type="InterPro" id="IPR002172">
    <property type="entry name" value="LDrepeatLR_classA_rpt"/>
</dbReference>
<feature type="disulfide bond" evidence="2">
    <location>
        <begin position="1164"/>
        <end position="1176"/>
    </location>
</feature>
<dbReference type="Pfam" id="PF09342">
    <property type="entry name" value="DUF1986"/>
    <property type="match status" value="1"/>
</dbReference>
<dbReference type="CDD" id="cd00190">
    <property type="entry name" value="Tryp_SPc"/>
    <property type="match status" value="1"/>
</dbReference>
<dbReference type="SMART" id="SM00020">
    <property type="entry name" value="Tryp_SPc"/>
    <property type="match status" value="1"/>
</dbReference>
<evidence type="ECO:0000256" key="2">
    <source>
        <dbReference type="PROSITE-ProRule" id="PRU00124"/>
    </source>
</evidence>
<dbReference type="PRINTS" id="PR00261">
    <property type="entry name" value="LDLRECEPTOR"/>
</dbReference>
<comment type="caution">
    <text evidence="7">The sequence shown here is derived from an EMBL/GenBank/DDBJ whole genome shotgun (WGS) entry which is preliminary data.</text>
</comment>
<reference evidence="7 8" key="1">
    <citation type="journal article" date="2024" name="Insects">
        <title>An Improved Chromosome-Level Genome Assembly of the Firefly Pyrocoelia pectoralis.</title>
        <authorList>
            <person name="Fu X."/>
            <person name="Meyer-Rochow V.B."/>
            <person name="Ballantyne L."/>
            <person name="Zhu X."/>
        </authorList>
    </citation>
    <scope>NUCLEOTIDE SEQUENCE [LARGE SCALE GENOMIC DNA]</scope>
    <source>
        <strain evidence="7">XCY_ONT2</strain>
    </source>
</reference>
<evidence type="ECO:0008006" key="9">
    <source>
        <dbReference type="Google" id="ProtNLM"/>
    </source>
</evidence>
<dbReference type="InterPro" id="IPR018114">
    <property type="entry name" value="TRYPSIN_HIS"/>
</dbReference>
<evidence type="ECO:0000256" key="3">
    <source>
        <dbReference type="PROSITE-ProRule" id="PRU00196"/>
    </source>
</evidence>
<organism evidence="7 8">
    <name type="scientific">Pyrocoelia pectoralis</name>
    <dbReference type="NCBI Taxonomy" id="417401"/>
    <lineage>
        <taxon>Eukaryota</taxon>
        <taxon>Metazoa</taxon>
        <taxon>Ecdysozoa</taxon>
        <taxon>Arthropoda</taxon>
        <taxon>Hexapoda</taxon>
        <taxon>Insecta</taxon>
        <taxon>Pterygota</taxon>
        <taxon>Neoptera</taxon>
        <taxon>Endopterygota</taxon>
        <taxon>Coleoptera</taxon>
        <taxon>Polyphaga</taxon>
        <taxon>Elateriformia</taxon>
        <taxon>Elateroidea</taxon>
        <taxon>Lampyridae</taxon>
        <taxon>Lampyrinae</taxon>
        <taxon>Pyrocoelia</taxon>
    </lineage>
</organism>
<dbReference type="PROSITE" id="PS01209">
    <property type="entry name" value="LDLRA_1"/>
    <property type="match status" value="2"/>
</dbReference>
<dbReference type="CDD" id="cd00112">
    <property type="entry name" value="LDLa"/>
    <property type="match status" value="9"/>
</dbReference>
<dbReference type="InterPro" id="IPR001190">
    <property type="entry name" value="SRCR"/>
</dbReference>
<dbReference type="InterPro" id="IPR009003">
    <property type="entry name" value="Peptidase_S1_PA"/>
</dbReference>
<dbReference type="InterPro" id="IPR033116">
    <property type="entry name" value="TRYPSIN_SER"/>
</dbReference>
<dbReference type="PROSITE" id="PS50240">
    <property type="entry name" value="TRYPSIN_DOM"/>
    <property type="match status" value="2"/>
</dbReference>
<dbReference type="SMART" id="SM00192">
    <property type="entry name" value="LDLa"/>
    <property type="match status" value="8"/>
</dbReference>
<dbReference type="GO" id="GO:0006508">
    <property type="term" value="P:proteolysis"/>
    <property type="evidence" value="ECO:0007669"/>
    <property type="project" value="UniProtKB-KW"/>
</dbReference>
<dbReference type="PROSITE" id="PS00134">
    <property type="entry name" value="TRYPSIN_HIS"/>
    <property type="match status" value="1"/>
</dbReference>
<protein>
    <recommendedName>
        <fullName evidence="9">Serine protease nudel</fullName>
    </recommendedName>
</protein>
<dbReference type="PROSITE" id="PS00135">
    <property type="entry name" value="TRYPSIN_SER"/>
    <property type="match status" value="1"/>
</dbReference>
<evidence type="ECO:0000259" key="6">
    <source>
        <dbReference type="PROSITE" id="PS50287"/>
    </source>
</evidence>
<dbReference type="EMBL" id="JAVRBK010000001">
    <property type="protein sequence ID" value="KAK5649545.1"/>
    <property type="molecule type" value="Genomic_DNA"/>
</dbReference>
<dbReference type="GO" id="GO:0016020">
    <property type="term" value="C:membrane"/>
    <property type="evidence" value="ECO:0007669"/>
    <property type="project" value="InterPro"/>
</dbReference>
<feature type="disulfide bond" evidence="2">
    <location>
        <begin position="75"/>
        <end position="90"/>
    </location>
</feature>
<feature type="disulfide bond" evidence="2">
    <location>
        <begin position="1253"/>
        <end position="1268"/>
    </location>
</feature>
<dbReference type="InterPro" id="IPR036055">
    <property type="entry name" value="LDL_receptor-like_sf"/>
</dbReference>
<dbReference type="Proteomes" id="UP001329430">
    <property type="component" value="Chromosome 1"/>
</dbReference>
<dbReference type="SUPFAM" id="SSF50494">
    <property type="entry name" value="Trypsin-like serine proteases"/>
    <property type="match status" value="2"/>
</dbReference>
<dbReference type="PROSITE" id="PS50287">
    <property type="entry name" value="SRCR_2"/>
    <property type="match status" value="1"/>
</dbReference>
<keyword evidence="1 2" id="KW-1015">Disulfide bond</keyword>
<feature type="disulfide bond" evidence="2">
    <location>
        <begin position="726"/>
        <end position="741"/>
    </location>
</feature>
<dbReference type="Gene3D" id="4.10.400.10">
    <property type="entry name" value="Low-density Lipoprotein Receptor"/>
    <property type="match status" value="8"/>
</dbReference>
<feature type="domain" description="Peptidase S1" evidence="5">
    <location>
        <begin position="884"/>
        <end position="1222"/>
    </location>
</feature>
<gene>
    <name evidence="7" type="ORF">RI129_000574</name>
</gene>
<keyword evidence="8" id="KW-1185">Reference proteome</keyword>
<feature type="domain" description="Peptidase S1" evidence="5">
    <location>
        <begin position="309"/>
        <end position="545"/>
    </location>
</feature>
<dbReference type="Gene3D" id="2.40.10.10">
    <property type="entry name" value="Trypsin-like serine proteases"/>
    <property type="match status" value="3"/>
</dbReference>
<dbReference type="PROSITE" id="PS50068">
    <property type="entry name" value="LDLRA_2"/>
    <property type="match status" value="8"/>
</dbReference>
<keyword evidence="4" id="KW-0378">Hydrolase</keyword>
<dbReference type="InterPro" id="IPR015420">
    <property type="entry name" value="Peptidase_S1A_nudel"/>
</dbReference>
<feature type="disulfide bond" evidence="2">
    <location>
        <begin position="146"/>
        <end position="161"/>
    </location>
</feature>
<feature type="domain" description="SRCR" evidence="6">
    <location>
        <begin position="780"/>
        <end position="838"/>
    </location>
</feature>
<evidence type="ECO:0000313" key="7">
    <source>
        <dbReference type="EMBL" id="KAK5649545.1"/>
    </source>
</evidence>
<evidence type="ECO:0000256" key="1">
    <source>
        <dbReference type="ARBA" id="ARBA00023157"/>
    </source>
</evidence>
<keyword evidence="4" id="KW-0645">Protease</keyword>
<proteinExistence type="predicted"/>
<dbReference type="InterPro" id="IPR001254">
    <property type="entry name" value="Trypsin_dom"/>
</dbReference>
<feature type="disulfide bond" evidence="2">
    <location>
        <begin position="1171"/>
        <end position="1189"/>
    </location>
</feature>
<feature type="disulfide bond" evidence="2">
    <location>
        <begin position="573"/>
        <end position="588"/>
    </location>
</feature>
<dbReference type="PANTHER" id="PTHR24252">
    <property type="entry name" value="ACROSIN-RELATED"/>
    <property type="match status" value="1"/>
</dbReference>
<dbReference type="SUPFAM" id="SSF57424">
    <property type="entry name" value="LDL receptor-like module"/>
    <property type="match status" value="7"/>
</dbReference>
<feature type="disulfide bond" evidence="2">
    <location>
        <begin position="764"/>
        <end position="779"/>
    </location>
</feature>
<dbReference type="Pfam" id="PF00089">
    <property type="entry name" value="Trypsin"/>
    <property type="match status" value="1"/>
</dbReference>
<dbReference type="PANTHER" id="PTHR24252:SF18">
    <property type="entry name" value="OVOCHYMASE 1"/>
    <property type="match status" value="1"/>
</dbReference>
<name>A0AAN7VKK3_9COLE</name>
<accession>A0AAN7VKK3</accession>
<dbReference type="Pfam" id="PF00057">
    <property type="entry name" value="Ldl_recept_a"/>
    <property type="match status" value="3"/>
</dbReference>
<keyword evidence="4" id="KW-0720">Serine protease</keyword>
<feature type="disulfide bond" evidence="2">
    <location>
        <begin position="1120"/>
        <end position="1138"/>
    </location>
</feature>
<evidence type="ECO:0000256" key="4">
    <source>
        <dbReference type="RuleBase" id="RU363034"/>
    </source>
</evidence>